<accession>A0AAD6MDI0</accession>
<comment type="caution">
    <text evidence="2">The sequence shown here is derived from an EMBL/GenBank/DDBJ whole genome shotgun (WGS) entry which is preliminary data.</text>
</comment>
<protein>
    <submittedName>
        <fullName evidence="2">Uncharacterized protein</fullName>
    </submittedName>
</protein>
<keyword evidence="3" id="KW-1185">Reference proteome</keyword>
<sequence>MCSNNAPDARPPMREVARCLEGEVALPAVVAAPNACDGKDVNANKVRSELVDHKHSYPVSSNLEKVSTWSFDGDYGDTDIEAGSDSALPSSGGS</sequence>
<evidence type="ECO:0000313" key="2">
    <source>
        <dbReference type="EMBL" id="KAJ6983069.1"/>
    </source>
</evidence>
<dbReference type="Proteomes" id="UP001164929">
    <property type="component" value="Chromosome 10"/>
</dbReference>
<gene>
    <name evidence="2" type="ORF">NC653_026016</name>
</gene>
<organism evidence="2 3">
    <name type="scientific">Populus alba x Populus x berolinensis</name>
    <dbReference type="NCBI Taxonomy" id="444605"/>
    <lineage>
        <taxon>Eukaryota</taxon>
        <taxon>Viridiplantae</taxon>
        <taxon>Streptophyta</taxon>
        <taxon>Embryophyta</taxon>
        <taxon>Tracheophyta</taxon>
        <taxon>Spermatophyta</taxon>
        <taxon>Magnoliopsida</taxon>
        <taxon>eudicotyledons</taxon>
        <taxon>Gunneridae</taxon>
        <taxon>Pentapetalae</taxon>
        <taxon>rosids</taxon>
        <taxon>fabids</taxon>
        <taxon>Malpighiales</taxon>
        <taxon>Salicaceae</taxon>
        <taxon>Saliceae</taxon>
        <taxon>Populus</taxon>
    </lineage>
</organism>
<name>A0AAD6MDI0_9ROSI</name>
<dbReference type="EMBL" id="JAQIZT010000010">
    <property type="protein sequence ID" value="KAJ6983069.1"/>
    <property type="molecule type" value="Genomic_DNA"/>
</dbReference>
<proteinExistence type="predicted"/>
<evidence type="ECO:0000256" key="1">
    <source>
        <dbReference type="SAM" id="MobiDB-lite"/>
    </source>
</evidence>
<feature type="region of interest" description="Disordered" evidence="1">
    <location>
        <begin position="74"/>
        <end position="94"/>
    </location>
</feature>
<dbReference type="AlphaFoldDB" id="A0AAD6MDI0"/>
<reference evidence="2" key="1">
    <citation type="journal article" date="2023" name="Mol. Ecol. Resour.">
        <title>Chromosome-level genome assembly of a triploid poplar Populus alba 'Berolinensis'.</title>
        <authorList>
            <person name="Chen S."/>
            <person name="Yu Y."/>
            <person name="Wang X."/>
            <person name="Wang S."/>
            <person name="Zhang T."/>
            <person name="Zhou Y."/>
            <person name="He R."/>
            <person name="Meng N."/>
            <person name="Wang Y."/>
            <person name="Liu W."/>
            <person name="Liu Z."/>
            <person name="Liu J."/>
            <person name="Guo Q."/>
            <person name="Huang H."/>
            <person name="Sederoff R.R."/>
            <person name="Wang G."/>
            <person name="Qu G."/>
            <person name="Chen S."/>
        </authorList>
    </citation>
    <scope>NUCLEOTIDE SEQUENCE</scope>
    <source>
        <strain evidence="2">SC-2020</strain>
    </source>
</reference>
<evidence type="ECO:0000313" key="3">
    <source>
        <dbReference type="Proteomes" id="UP001164929"/>
    </source>
</evidence>